<keyword evidence="4" id="KW-1185">Reference proteome</keyword>
<feature type="non-terminal residue" evidence="3">
    <location>
        <position position="1"/>
    </location>
</feature>
<dbReference type="AlphaFoldDB" id="A0A6H5GKF7"/>
<reference evidence="3 4" key="1">
    <citation type="submission" date="2020-02" db="EMBL/GenBank/DDBJ databases">
        <authorList>
            <person name="Ferguson B K."/>
        </authorList>
    </citation>
    <scope>NUCLEOTIDE SEQUENCE [LARGE SCALE GENOMIC DNA]</scope>
</reference>
<feature type="region of interest" description="Disordered" evidence="1">
    <location>
        <begin position="1"/>
        <end position="22"/>
    </location>
</feature>
<organism evidence="3 4">
    <name type="scientific">Nesidiocoris tenuis</name>
    <dbReference type="NCBI Taxonomy" id="355587"/>
    <lineage>
        <taxon>Eukaryota</taxon>
        <taxon>Metazoa</taxon>
        <taxon>Ecdysozoa</taxon>
        <taxon>Arthropoda</taxon>
        <taxon>Hexapoda</taxon>
        <taxon>Insecta</taxon>
        <taxon>Pterygota</taxon>
        <taxon>Neoptera</taxon>
        <taxon>Paraneoptera</taxon>
        <taxon>Hemiptera</taxon>
        <taxon>Heteroptera</taxon>
        <taxon>Panheteroptera</taxon>
        <taxon>Cimicomorpha</taxon>
        <taxon>Miridae</taxon>
        <taxon>Dicyphina</taxon>
        <taxon>Nesidiocoris</taxon>
    </lineage>
</organism>
<dbReference type="InterPro" id="IPR027417">
    <property type="entry name" value="P-loop_NTPase"/>
</dbReference>
<sequence length="125" mass="13987">VESSGGAACPRAHHHNHTHTPHRPLELVFTGLTVSVDKRPILRDVSGFVKPGQLLAVMGPSVEQVKGSEEMKEKIVSASKESRLRPDYPQELQPEYFSQNNICDKYLNNFNDSQIHTNGKIWAVL</sequence>
<protein>
    <submittedName>
        <fullName evidence="3">Uncharacterized protein</fullName>
    </submittedName>
</protein>
<accession>A0A6H5GKF7</accession>
<dbReference type="EMBL" id="CADCXU010015010">
    <property type="protein sequence ID" value="CAB0004463.1"/>
    <property type="molecule type" value="Genomic_DNA"/>
</dbReference>
<evidence type="ECO:0000256" key="1">
    <source>
        <dbReference type="SAM" id="MobiDB-lite"/>
    </source>
</evidence>
<feature type="compositionally biased region" description="Basic residues" evidence="1">
    <location>
        <begin position="11"/>
        <end position="22"/>
    </location>
</feature>
<evidence type="ECO:0000313" key="4">
    <source>
        <dbReference type="Proteomes" id="UP000479000"/>
    </source>
</evidence>
<proteinExistence type="predicted"/>
<gene>
    <name evidence="2" type="ORF">NTEN_LOCUS9940</name>
    <name evidence="3" type="ORF">NTEN_LOCUS9941</name>
</gene>
<dbReference type="SUPFAM" id="SSF52540">
    <property type="entry name" value="P-loop containing nucleoside triphosphate hydrolases"/>
    <property type="match status" value="1"/>
</dbReference>
<dbReference type="OrthoDB" id="66620at2759"/>
<dbReference type="EMBL" id="CADCXU010015011">
    <property type="protein sequence ID" value="CAB0004464.1"/>
    <property type="molecule type" value="Genomic_DNA"/>
</dbReference>
<name>A0A6H5GKF7_9HEMI</name>
<evidence type="ECO:0000313" key="3">
    <source>
        <dbReference type="EMBL" id="CAB0004464.1"/>
    </source>
</evidence>
<evidence type="ECO:0000313" key="2">
    <source>
        <dbReference type="EMBL" id="CAB0004463.1"/>
    </source>
</evidence>
<dbReference type="Proteomes" id="UP000479000">
    <property type="component" value="Unassembled WGS sequence"/>
</dbReference>
<dbReference type="Gene3D" id="3.40.50.300">
    <property type="entry name" value="P-loop containing nucleotide triphosphate hydrolases"/>
    <property type="match status" value="1"/>
</dbReference>